<dbReference type="SUPFAM" id="SSF55729">
    <property type="entry name" value="Acyl-CoA N-acyltransferases (Nat)"/>
    <property type="match status" value="1"/>
</dbReference>
<dbReference type="PANTHER" id="PTHR43415:SF3">
    <property type="entry name" value="GNAT-FAMILY ACETYLTRANSFERASE"/>
    <property type="match status" value="1"/>
</dbReference>
<name>A0A2Y9AM44_9MICO</name>
<gene>
    <name evidence="2" type="ORF">SAMN05216184_11284</name>
</gene>
<organism evidence="2 3">
    <name type="scientific">Georgenia satyanarayanai</name>
    <dbReference type="NCBI Taxonomy" id="860221"/>
    <lineage>
        <taxon>Bacteria</taxon>
        <taxon>Bacillati</taxon>
        <taxon>Actinomycetota</taxon>
        <taxon>Actinomycetes</taxon>
        <taxon>Micrococcales</taxon>
        <taxon>Bogoriellaceae</taxon>
        <taxon>Georgenia</taxon>
    </lineage>
</organism>
<reference evidence="2 3" key="1">
    <citation type="submission" date="2016-10" db="EMBL/GenBank/DDBJ databases">
        <authorList>
            <person name="Cai Z."/>
        </authorList>
    </citation>
    <scope>NUCLEOTIDE SEQUENCE [LARGE SCALE GENOMIC DNA]</scope>
    <source>
        <strain evidence="2 3">CGMCC 1.10826</strain>
    </source>
</reference>
<evidence type="ECO:0000313" key="2">
    <source>
        <dbReference type="EMBL" id="SSA45225.1"/>
    </source>
</evidence>
<evidence type="ECO:0000313" key="3">
    <source>
        <dbReference type="Proteomes" id="UP000250222"/>
    </source>
</evidence>
<accession>A0A2Y9AM44</accession>
<dbReference type="PROSITE" id="PS51186">
    <property type="entry name" value="GNAT"/>
    <property type="match status" value="1"/>
</dbReference>
<dbReference type="GO" id="GO:0016747">
    <property type="term" value="F:acyltransferase activity, transferring groups other than amino-acyl groups"/>
    <property type="evidence" value="ECO:0007669"/>
    <property type="project" value="InterPro"/>
</dbReference>
<dbReference type="InterPro" id="IPR000182">
    <property type="entry name" value="GNAT_dom"/>
</dbReference>
<dbReference type="InterPro" id="IPR016181">
    <property type="entry name" value="Acyl_CoA_acyltransferase"/>
</dbReference>
<sequence>MIPVVGTPVKLRRLEREDLEALHAYKNDPDARSLLVGFSTGYSRTDLVDWLEYHRTRNDEVLFAIASVNNDECLGHVGLYEIDYRTRKAQFGILIGAPGARNKGWGTAISRTMLDFGFGELNLNKITGQYLTSNVRVRHMNLKLGFEDEGVLRDEVFRGGRYHDIGIMSVLRRNWEPLAEHTGEGEPSASHT</sequence>
<dbReference type="Gene3D" id="3.40.630.30">
    <property type="match status" value="1"/>
</dbReference>
<evidence type="ECO:0000259" key="1">
    <source>
        <dbReference type="PROSITE" id="PS51186"/>
    </source>
</evidence>
<feature type="domain" description="N-acetyltransferase" evidence="1">
    <location>
        <begin position="9"/>
        <end position="176"/>
    </location>
</feature>
<dbReference type="Proteomes" id="UP000250222">
    <property type="component" value="Unassembled WGS sequence"/>
</dbReference>
<dbReference type="PANTHER" id="PTHR43415">
    <property type="entry name" value="SPERMIDINE N(1)-ACETYLTRANSFERASE"/>
    <property type="match status" value="1"/>
</dbReference>
<dbReference type="EMBL" id="UETB01000012">
    <property type="protein sequence ID" value="SSA45225.1"/>
    <property type="molecule type" value="Genomic_DNA"/>
</dbReference>
<keyword evidence="3" id="KW-1185">Reference proteome</keyword>
<dbReference type="RefSeq" id="WP_110853279.1">
    <property type="nucleotide sequence ID" value="NZ_QKLZ01000012.1"/>
</dbReference>
<dbReference type="AlphaFoldDB" id="A0A2Y9AM44"/>
<proteinExistence type="predicted"/>
<protein>
    <submittedName>
        <fullName evidence="2">Protein N-acetyltransferase, RimJ/RimL family</fullName>
    </submittedName>
</protein>
<dbReference type="OrthoDB" id="9814648at2"/>
<keyword evidence="2" id="KW-0808">Transferase</keyword>
<dbReference type="Pfam" id="PF13302">
    <property type="entry name" value="Acetyltransf_3"/>
    <property type="match status" value="1"/>
</dbReference>